<evidence type="ECO:0000256" key="6">
    <source>
        <dbReference type="SAM" id="MobiDB-lite"/>
    </source>
</evidence>
<protein>
    <submittedName>
        <fullName evidence="8">MFS transporter</fullName>
    </submittedName>
</protein>
<keyword evidence="3 7" id="KW-0812">Transmembrane</keyword>
<dbReference type="PANTHER" id="PTHR23513">
    <property type="entry name" value="INTEGRAL MEMBRANE EFFLUX PROTEIN-RELATED"/>
    <property type="match status" value="1"/>
</dbReference>
<keyword evidence="9" id="KW-1185">Reference proteome</keyword>
<evidence type="ECO:0000313" key="9">
    <source>
        <dbReference type="Proteomes" id="UP001168537"/>
    </source>
</evidence>
<feature type="transmembrane region" description="Helical" evidence="7">
    <location>
        <begin position="350"/>
        <end position="367"/>
    </location>
</feature>
<organism evidence="8 9">
    <name type="scientific">Nocardioides abyssi</name>
    <dbReference type="NCBI Taxonomy" id="3058370"/>
    <lineage>
        <taxon>Bacteria</taxon>
        <taxon>Bacillati</taxon>
        <taxon>Actinomycetota</taxon>
        <taxon>Actinomycetes</taxon>
        <taxon>Propionibacteriales</taxon>
        <taxon>Nocardioidaceae</taxon>
        <taxon>Nocardioides</taxon>
    </lineage>
</organism>
<feature type="transmembrane region" description="Helical" evidence="7">
    <location>
        <begin position="439"/>
        <end position="457"/>
    </location>
</feature>
<dbReference type="Proteomes" id="UP001168537">
    <property type="component" value="Unassembled WGS sequence"/>
</dbReference>
<evidence type="ECO:0000313" key="8">
    <source>
        <dbReference type="EMBL" id="MDN4162629.1"/>
    </source>
</evidence>
<feature type="transmembrane region" description="Helical" evidence="7">
    <location>
        <begin position="73"/>
        <end position="92"/>
    </location>
</feature>
<keyword evidence="2" id="KW-1003">Cell membrane</keyword>
<keyword evidence="4 7" id="KW-1133">Transmembrane helix</keyword>
<feature type="compositionally biased region" description="Basic and acidic residues" evidence="6">
    <location>
        <begin position="483"/>
        <end position="514"/>
    </location>
</feature>
<dbReference type="Gene3D" id="1.20.1250.20">
    <property type="entry name" value="MFS general substrate transporter like domains"/>
    <property type="match status" value="1"/>
</dbReference>
<feature type="region of interest" description="Disordered" evidence="6">
    <location>
        <begin position="466"/>
        <end position="534"/>
    </location>
</feature>
<evidence type="ECO:0000256" key="2">
    <source>
        <dbReference type="ARBA" id="ARBA00022475"/>
    </source>
</evidence>
<feature type="transmembrane region" description="Helical" evidence="7">
    <location>
        <begin position="321"/>
        <end position="343"/>
    </location>
</feature>
<reference evidence="8" key="1">
    <citation type="submission" date="2023-06" db="EMBL/GenBank/DDBJ databases">
        <title>Draft genome sequence of Nocardioides sp. SOB72.</title>
        <authorList>
            <person name="Zhang G."/>
        </authorList>
    </citation>
    <scope>NUCLEOTIDE SEQUENCE</scope>
    <source>
        <strain evidence="8">SOB72</strain>
    </source>
</reference>
<proteinExistence type="predicted"/>
<evidence type="ECO:0000256" key="1">
    <source>
        <dbReference type="ARBA" id="ARBA00004651"/>
    </source>
</evidence>
<gene>
    <name evidence="8" type="ORF">QWY29_14775</name>
</gene>
<evidence type="ECO:0000256" key="3">
    <source>
        <dbReference type="ARBA" id="ARBA00022692"/>
    </source>
</evidence>
<dbReference type="EMBL" id="JAUHJR010000006">
    <property type="protein sequence ID" value="MDN4162629.1"/>
    <property type="molecule type" value="Genomic_DNA"/>
</dbReference>
<accession>A0ABT8EX18</accession>
<name>A0ABT8EX18_9ACTN</name>
<evidence type="ECO:0000256" key="5">
    <source>
        <dbReference type="ARBA" id="ARBA00023136"/>
    </source>
</evidence>
<keyword evidence="5 7" id="KW-0472">Membrane</keyword>
<sequence length="534" mass="54839">MTSDRPEPDPEGSAGRTIGAGLGSGARATARGVAAAGRATGRASRYLGRQATRAANAEGAGESGLARLIQMHFFNTAGDAAVAISLAGSLFFQVPSGEARGQVALFLGLTMLPFAVVAPLIGPFLDRFAHGRRWAIGTTMAMRAFLCWALATSVTGDSPWLFAAALGVLVSSKAYGVTRAAAVPRLLPAGFTLVKANGRVSLSGIVGAAVSAPLAGLASLAGPEWSLRYAFLLFVLATVCAIRLPAAVDSSAGEGDLVLTGDSDTGSDAAPGRRTRTRIPTAVAFALRANCGPRFLSGFLLMFMAFLLRENPPDTSLSAEVMIGVVVGAAGLGNTAGVAAASLLRKINPAVTVVLALVADLVAVLLATLFYGVLWLAVLGLTAGLAQSLAKFCLDSTIQRDIPSRVQASAFARSDTTLQLAWVVGGFIGIALPLEPARLGLGVAVAVLGAWTAYVLLGRRASVTGTRAARPQDDGADTTPGPAHDDIAHDDAAHPDTAHDDPPHAEAAQDRPTYDDLGDTQPMPRLRRDGPAQP</sequence>
<feature type="transmembrane region" description="Helical" evidence="7">
    <location>
        <begin position="199"/>
        <end position="221"/>
    </location>
</feature>
<evidence type="ECO:0000256" key="7">
    <source>
        <dbReference type="SAM" id="Phobius"/>
    </source>
</evidence>
<dbReference type="Pfam" id="PF07690">
    <property type="entry name" value="MFS_1"/>
    <property type="match status" value="1"/>
</dbReference>
<feature type="region of interest" description="Disordered" evidence="6">
    <location>
        <begin position="1"/>
        <end position="25"/>
    </location>
</feature>
<evidence type="ECO:0000256" key="4">
    <source>
        <dbReference type="ARBA" id="ARBA00022989"/>
    </source>
</evidence>
<dbReference type="SUPFAM" id="SSF103473">
    <property type="entry name" value="MFS general substrate transporter"/>
    <property type="match status" value="1"/>
</dbReference>
<dbReference type="InterPro" id="IPR011701">
    <property type="entry name" value="MFS"/>
</dbReference>
<feature type="transmembrane region" description="Helical" evidence="7">
    <location>
        <begin position="104"/>
        <end position="122"/>
    </location>
</feature>
<dbReference type="RefSeq" id="WP_300961790.1">
    <property type="nucleotide sequence ID" value="NZ_JAUHJR010000006.1"/>
</dbReference>
<comment type="subcellular location">
    <subcellularLocation>
        <location evidence="1">Cell membrane</location>
        <topology evidence="1">Multi-pass membrane protein</topology>
    </subcellularLocation>
</comment>
<feature type="transmembrane region" description="Helical" evidence="7">
    <location>
        <begin position="283"/>
        <end position="309"/>
    </location>
</feature>
<dbReference type="InterPro" id="IPR036259">
    <property type="entry name" value="MFS_trans_sf"/>
</dbReference>
<dbReference type="PANTHER" id="PTHR23513:SF18">
    <property type="entry name" value="INTEGRAL MEMBRANE PROTEIN"/>
    <property type="match status" value="1"/>
</dbReference>
<comment type="caution">
    <text evidence="8">The sequence shown here is derived from an EMBL/GenBank/DDBJ whole genome shotgun (WGS) entry which is preliminary data.</text>
</comment>